<sequence length="1173" mass="131624">MLSGGKTMNGAVYSKRFSSTFQDEFIKNLNQSHHSLNTIDDSPRNRSVVSPRNDLTGSQSCMLKSPLGSLKPKKIGSANKISVDGISRPKSRVSPDLKKSLRKSLEMFKGGKIPNGAVFSNKFHRSLQGNLAKQFSQQQISRQYPKENTNSAKGQSTCSIANQHSSKTVFDAKKTSLIRFSPSSLNGASKCMLSAEMAVTRSGKLGKFKRKGEREEHDNNAEPCTKKRRVISPINFSATKGKIKTKEGVQGNIFNELCSAGREKFSKSVKNDIPLDNAEFSFRDLVTKETHNSNHSPAVSPRSTQSRQGSLLNSSYSLRQSPRNKTNTSFISSPKSQANVKHIICSSPKAENMDRIQSPLRSSPRLAHARVGISPKSISKNSSGNGLSTPVEHDAVNSKMRTSLVFSALIQHSDENKNFEPTSSLLMSSNGMLQSGAHGSNSSWHLQKTEQKTIKRGRPRMSLDDAIKMLKIKQESKQSHVEQVSQDMQEACASSHQPSRHLDPKPHCDDALGDISPPLTPPTLTPPLETTSPTSEASDSSNQDLSPPNITGNLLQKEESTFSKQSACKRGSRRHIFSRGQEVLARWHDGLYYVGKILKIEETKERCLLVYEDNSEYWALFKDMHRGAKDGETMCCLCLGEVSEKPNEIVLCDNCGLGYHQSCHSPSIDSIYINSDDEEWNCRFCTFASAVRQGGAVKSGDAANSLKFMKQTLPYKLERLTWDAHHKTNVQQRYCYCGGPGVWYQKMLQCCRCKQWFHEACIQCLEFPLLYADSFYIFVCQPCNKGKEYIKRLDVEWPDLAHITLFNLTMEKNRKYFDLNEEVMPWLFEHHAMLQTKVLETLNDMAKEVQMLGALTANKSRFSCGKECRKRITLWGLRVRVPPPRTHITLPIQGPVDDEIMKTLKVKGRRSKIFVPIECQSPVPLKPSPIHLIGALQTGKHARRLFQGTKMYESSIQEDEEAAAAATALQVESVRNKKKNKVKKPLLDKLIPFPENFDSFNHPFKTEVEQNEEKQLSKQRGKILNFYSRMVELDAVSQFSDSSKSAIMEGPPVLEKEEPIAPSLNNFAQGDPKRKPKGSNRVSLDDCRKRSLRIIDKERRSSHGSLQNTPPNIVDQNLSLVSVADLKSIKTKQVNYFVAKNKQGFAEGLLVTGKRMLPNSNVQYLIEWDGYAM</sequence>
<evidence type="ECO:0000313" key="10">
    <source>
        <dbReference type="EMBL" id="KAL3870491.1"/>
    </source>
</evidence>
<comment type="subcellular location">
    <subcellularLocation>
        <location evidence="1">Nucleus</location>
    </subcellularLocation>
</comment>
<dbReference type="AlphaFoldDB" id="A0ABD3WAR1"/>
<organism evidence="10 11">
    <name type="scientific">Sinanodonta woodiana</name>
    <name type="common">Chinese pond mussel</name>
    <name type="synonym">Anodonta woodiana</name>
    <dbReference type="NCBI Taxonomy" id="1069815"/>
    <lineage>
        <taxon>Eukaryota</taxon>
        <taxon>Metazoa</taxon>
        <taxon>Spiralia</taxon>
        <taxon>Lophotrochozoa</taxon>
        <taxon>Mollusca</taxon>
        <taxon>Bivalvia</taxon>
        <taxon>Autobranchia</taxon>
        <taxon>Heteroconchia</taxon>
        <taxon>Palaeoheterodonta</taxon>
        <taxon>Unionida</taxon>
        <taxon>Unionoidea</taxon>
        <taxon>Unionidae</taxon>
        <taxon>Unioninae</taxon>
        <taxon>Sinanodonta</taxon>
    </lineage>
</organism>
<dbReference type="EMBL" id="JBJQND010000007">
    <property type="protein sequence ID" value="KAL3870491.1"/>
    <property type="molecule type" value="Genomic_DNA"/>
</dbReference>
<dbReference type="InterPro" id="IPR001965">
    <property type="entry name" value="Znf_PHD"/>
</dbReference>
<evidence type="ECO:0000256" key="2">
    <source>
        <dbReference type="ARBA" id="ARBA00022723"/>
    </source>
</evidence>
<feature type="region of interest" description="Disordered" evidence="8">
    <location>
        <begin position="289"/>
        <end position="335"/>
    </location>
</feature>
<evidence type="ECO:0000259" key="9">
    <source>
        <dbReference type="PROSITE" id="PS50016"/>
    </source>
</evidence>
<keyword evidence="4 7" id="KW-0863">Zinc-finger</keyword>
<feature type="domain" description="PHD-type" evidence="9">
    <location>
        <begin position="632"/>
        <end position="688"/>
    </location>
</feature>
<dbReference type="SMART" id="SM00333">
    <property type="entry name" value="TUDOR"/>
    <property type="match status" value="1"/>
</dbReference>
<evidence type="ECO:0000256" key="3">
    <source>
        <dbReference type="ARBA" id="ARBA00022737"/>
    </source>
</evidence>
<feature type="compositionally biased region" description="Polar residues" evidence="8">
    <location>
        <begin position="431"/>
        <end position="446"/>
    </location>
</feature>
<dbReference type="Pfam" id="PF00628">
    <property type="entry name" value="PHD"/>
    <property type="match status" value="1"/>
</dbReference>
<feature type="region of interest" description="Disordered" evidence="8">
    <location>
        <begin position="474"/>
        <end position="553"/>
    </location>
</feature>
<evidence type="ECO:0000256" key="5">
    <source>
        <dbReference type="ARBA" id="ARBA00022833"/>
    </source>
</evidence>
<dbReference type="Gene3D" id="3.90.980.20">
    <property type="match status" value="1"/>
</dbReference>
<feature type="compositionally biased region" description="Polar residues" evidence="8">
    <location>
        <begin position="293"/>
        <end position="335"/>
    </location>
</feature>
<evidence type="ECO:0000256" key="1">
    <source>
        <dbReference type="ARBA" id="ARBA00004123"/>
    </source>
</evidence>
<comment type="caution">
    <text evidence="10">The sequence shown here is derived from an EMBL/GenBank/DDBJ whole genome shotgun (WGS) entry which is preliminary data.</text>
</comment>
<feature type="region of interest" description="Disordered" evidence="8">
    <location>
        <begin position="1063"/>
        <end position="1084"/>
    </location>
</feature>
<dbReference type="InterPro" id="IPR040477">
    <property type="entry name" value="KDM4-like_Tudor"/>
</dbReference>
<dbReference type="PROSITE" id="PS50016">
    <property type="entry name" value="ZF_PHD_2"/>
    <property type="match status" value="1"/>
</dbReference>
<evidence type="ECO:0000313" key="11">
    <source>
        <dbReference type="Proteomes" id="UP001634394"/>
    </source>
</evidence>
<dbReference type="PANTHER" id="PTHR12628:SF21">
    <property type="entry name" value="PHD-TYPE DOMAIN-CONTAINING PROTEIN"/>
    <property type="match status" value="1"/>
</dbReference>
<evidence type="ECO:0000256" key="4">
    <source>
        <dbReference type="ARBA" id="ARBA00022771"/>
    </source>
</evidence>
<name>A0ABD3WAR1_SINWO</name>
<evidence type="ECO:0000256" key="6">
    <source>
        <dbReference type="ARBA" id="ARBA00023242"/>
    </source>
</evidence>
<dbReference type="Gene3D" id="2.30.30.140">
    <property type="match status" value="1"/>
</dbReference>
<keyword evidence="2" id="KW-0479">Metal-binding</keyword>
<dbReference type="Proteomes" id="UP001634394">
    <property type="component" value="Unassembled WGS sequence"/>
</dbReference>
<dbReference type="PROSITE" id="PS01359">
    <property type="entry name" value="ZF_PHD_1"/>
    <property type="match status" value="2"/>
</dbReference>
<dbReference type="SUPFAM" id="SSF57903">
    <property type="entry name" value="FYVE/PHD zinc finger"/>
    <property type="match status" value="2"/>
</dbReference>
<dbReference type="InterPro" id="IPR019786">
    <property type="entry name" value="Zinc_finger_PHD-type_CS"/>
</dbReference>
<proteinExistence type="predicted"/>
<dbReference type="InterPro" id="IPR011011">
    <property type="entry name" value="Znf_FYVE_PHD"/>
</dbReference>
<dbReference type="SUPFAM" id="SSF63748">
    <property type="entry name" value="Tudor/PWWP/MBT"/>
    <property type="match status" value="1"/>
</dbReference>
<dbReference type="GO" id="GO:0008270">
    <property type="term" value="F:zinc ion binding"/>
    <property type="evidence" value="ECO:0007669"/>
    <property type="project" value="UniProtKB-KW"/>
</dbReference>
<dbReference type="CDD" id="cd15503">
    <property type="entry name" value="PHD2_MTF2_PHF19_like"/>
    <property type="match status" value="1"/>
</dbReference>
<keyword evidence="3" id="KW-0677">Repeat</keyword>
<gene>
    <name evidence="10" type="ORF">ACJMK2_038546</name>
</gene>
<feature type="compositionally biased region" description="Basic and acidic residues" evidence="8">
    <location>
        <begin position="500"/>
        <end position="510"/>
    </location>
</feature>
<feature type="region of interest" description="Disordered" evidence="8">
    <location>
        <begin position="431"/>
        <end position="461"/>
    </location>
</feature>
<protein>
    <recommendedName>
        <fullName evidence="9">PHD-type domain-containing protein</fullName>
    </recommendedName>
</protein>
<feature type="region of interest" description="Disordered" evidence="8">
    <location>
        <begin position="35"/>
        <end position="59"/>
    </location>
</feature>
<dbReference type="PANTHER" id="PTHR12628">
    <property type="entry name" value="POLYCOMB-LIKE TRANSCRIPTION FACTOR"/>
    <property type="match status" value="1"/>
</dbReference>
<feature type="compositionally biased region" description="Polar residues" evidence="8">
    <location>
        <begin position="537"/>
        <end position="553"/>
    </location>
</feature>
<dbReference type="GO" id="GO:0005634">
    <property type="term" value="C:nucleus"/>
    <property type="evidence" value="ECO:0007669"/>
    <property type="project" value="UniProtKB-SubCell"/>
</dbReference>
<reference evidence="10 11" key="1">
    <citation type="submission" date="2024-11" db="EMBL/GenBank/DDBJ databases">
        <title>Chromosome-level genome assembly of the freshwater bivalve Anodonta woodiana.</title>
        <authorList>
            <person name="Chen X."/>
        </authorList>
    </citation>
    <scope>NUCLEOTIDE SEQUENCE [LARGE SCALE GENOMIC DNA]</scope>
    <source>
        <strain evidence="10">MN2024</strain>
        <tissue evidence="10">Gills</tissue>
    </source>
</reference>
<dbReference type="InterPro" id="IPR019787">
    <property type="entry name" value="Znf_PHD-finger"/>
</dbReference>
<keyword evidence="11" id="KW-1185">Reference proteome</keyword>
<keyword evidence="5" id="KW-0862">Zinc</keyword>
<dbReference type="CDD" id="cd20385">
    <property type="entry name" value="Tudor_PCL"/>
    <property type="match status" value="1"/>
</dbReference>
<dbReference type="SMART" id="SM00249">
    <property type="entry name" value="PHD"/>
    <property type="match status" value="2"/>
</dbReference>
<evidence type="ECO:0000256" key="8">
    <source>
        <dbReference type="SAM" id="MobiDB-lite"/>
    </source>
</evidence>
<accession>A0ABD3WAR1</accession>
<keyword evidence="6" id="KW-0539">Nucleus</keyword>
<dbReference type="InterPro" id="IPR013083">
    <property type="entry name" value="Znf_RING/FYVE/PHD"/>
</dbReference>
<dbReference type="Gene3D" id="3.30.40.10">
    <property type="entry name" value="Zinc/RING finger domain, C3HC4 (zinc finger)"/>
    <property type="match status" value="1"/>
</dbReference>
<dbReference type="Pfam" id="PF18104">
    <property type="entry name" value="Tudor_2"/>
    <property type="match status" value="1"/>
</dbReference>
<dbReference type="InterPro" id="IPR002999">
    <property type="entry name" value="Tudor"/>
</dbReference>
<feature type="compositionally biased region" description="Polar residues" evidence="8">
    <location>
        <begin position="481"/>
        <end position="497"/>
    </location>
</feature>
<feature type="compositionally biased region" description="Low complexity" evidence="8">
    <location>
        <begin position="526"/>
        <end position="536"/>
    </location>
</feature>
<evidence type="ECO:0000256" key="7">
    <source>
        <dbReference type="PROSITE-ProRule" id="PRU00146"/>
    </source>
</evidence>